<dbReference type="SUPFAM" id="SSF54534">
    <property type="entry name" value="FKBP-like"/>
    <property type="match status" value="1"/>
</dbReference>
<reference evidence="10" key="1">
    <citation type="submission" date="2011-04" db="EMBL/GenBank/DDBJ databases">
        <title>The complete genome of Porphyromonas asaccharolytica DSM 20707.</title>
        <authorList>
            <person name="Lucas S."/>
            <person name="Han J."/>
            <person name="Lapidus A."/>
            <person name="Bruce D."/>
            <person name="Goodwin L."/>
            <person name="Pitluck S."/>
            <person name="Peters L."/>
            <person name="Kyrpides N."/>
            <person name="Mavromatis K."/>
            <person name="Ivanova N."/>
            <person name="Ovchinnikova G."/>
            <person name="Pagani I."/>
            <person name="Lu M."/>
            <person name="Detter J.C."/>
            <person name="Tapia R."/>
            <person name="Han C."/>
            <person name="Land M."/>
            <person name="Hauser L."/>
            <person name="Markowitz V."/>
            <person name="Cheng J.-F."/>
            <person name="Hugenholtz P."/>
            <person name="Woyke T."/>
            <person name="Wu D."/>
            <person name="Gronow S."/>
            <person name="Wellnitz S."/>
            <person name="Brambilla E."/>
            <person name="Klenk H.-P."/>
            <person name="Eisen J.A."/>
        </authorList>
    </citation>
    <scope>NUCLEOTIDE SEQUENCE [LARGE SCALE GENOMIC DNA]</scope>
    <source>
        <strain evidence="10">ATCC 25260 / DSM 20707 / VPI 4198</strain>
    </source>
</reference>
<feature type="domain" description="PPIase FKBP-type" evidence="8">
    <location>
        <begin position="197"/>
        <end position="280"/>
    </location>
</feature>
<feature type="signal peptide" evidence="7">
    <location>
        <begin position="1"/>
        <end position="19"/>
    </location>
</feature>
<dbReference type="Proteomes" id="UP000006545">
    <property type="component" value="Chromosome"/>
</dbReference>
<dbReference type="InterPro" id="IPR046357">
    <property type="entry name" value="PPIase_dom_sf"/>
</dbReference>
<evidence type="ECO:0000313" key="9">
    <source>
        <dbReference type="EMBL" id="AEE12709.1"/>
    </source>
</evidence>
<evidence type="ECO:0000313" key="10">
    <source>
        <dbReference type="Proteomes" id="UP000006545"/>
    </source>
</evidence>
<evidence type="ECO:0000256" key="1">
    <source>
        <dbReference type="ARBA" id="ARBA00000971"/>
    </source>
</evidence>
<dbReference type="InterPro" id="IPR001179">
    <property type="entry name" value="PPIase_FKBP_dom"/>
</dbReference>
<dbReference type="PANTHER" id="PTHR43811">
    <property type="entry name" value="FKBP-TYPE PEPTIDYL-PROLYL CIS-TRANS ISOMERASE FKPA"/>
    <property type="match status" value="1"/>
</dbReference>
<dbReference type="STRING" id="879243.Poras_0762"/>
<dbReference type="OrthoDB" id="9814548at2"/>
<dbReference type="eggNOG" id="COG0545">
    <property type="taxonomic scope" value="Bacteria"/>
</dbReference>
<dbReference type="AlphaFoldDB" id="F4KJY4"/>
<dbReference type="InterPro" id="IPR000774">
    <property type="entry name" value="PPIase_FKBP_N"/>
</dbReference>
<dbReference type="PROSITE" id="PS50059">
    <property type="entry name" value="FKBP_PPIASE"/>
    <property type="match status" value="1"/>
</dbReference>
<comment type="similarity">
    <text evidence="2 6">Belongs to the FKBP-type PPIase family.</text>
</comment>
<keyword evidence="7" id="KW-0732">Signal</keyword>
<keyword evidence="10" id="KW-1185">Reference proteome</keyword>
<dbReference type="Gene3D" id="3.10.50.40">
    <property type="match status" value="1"/>
</dbReference>
<dbReference type="PANTHER" id="PTHR43811:SF19">
    <property type="entry name" value="39 KDA FK506-BINDING NUCLEAR PROTEIN"/>
    <property type="match status" value="1"/>
</dbReference>
<dbReference type="PROSITE" id="PS51257">
    <property type="entry name" value="PROKAR_LIPOPROTEIN"/>
    <property type="match status" value="1"/>
</dbReference>
<dbReference type="KEGG" id="pah:Poras_0762"/>
<dbReference type="EMBL" id="CP002689">
    <property type="protein sequence ID" value="AEE12709.1"/>
    <property type="molecule type" value="Genomic_DNA"/>
</dbReference>
<comment type="catalytic activity">
    <reaction evidence="1 5 6">
        <text>[protein]-peptidylproline (omega=180) = [protein]-peptidylproline (omega=0)</text>
        <dbReference type="Rhea" id="RHEA:16237"/>
        <dbReference type="Rhea" id="RHEA-COMP:10747"/>
        <dbReference type="Rhea" id="RHEA-COMP:10748"/>
        <dbReference type="ChEBI" id="CHEBI:83833"/>
        <dbReference type="ChEBI" id="CHEBI:83834"/>
        <dbReference type="EC" id="5.2.1.8"/>
    </reaction>
</comment>
<dbReference type="GO" id="GO:0006457">
    <property type="term" value="P:protein folding"/>
    <property type="evidence" value="ECO:0007669"/>
    <property type="project" value="InterPro"/>
</dbReference>
<dbReference type="Gene3D" id="1.10.287.460">
    <property type="entry name" value="Peptidyl-prolyl cis-trans isomerase, FKBP-type, N-terminal domain"/>
    <property type="match status" value="2"/>
</dbReference>
<evidence type="ECO:0000256" key="7">
    <source>
        <dbReference type="SAM" id="SignalP"/>
    </source>
</evidence>
<dbReference type="Pfam" id="PF01346">
    <property type="entry name" value="FKBP_N"/>
    <property type="match status" value="1"/>
</dbReference>
<evidence type="ECO:0000256" key="3">
    <source>
        <dbReference type="ARBA" id="ARBA00023110"/>
    </source>
</evidence>
<evidence type="ECO:0000256" key="6">
    <source>
        <dbReference type="RuleBase" id="RU003915"/>
    </source>
</evidence>
<protein>
    <recommendedName>
        <fullName evidence="6">Peptidyl-prolyl cis-trans isomerase</fullName>
        <ecNumber evidence="6">5.2.1.8</ecNumber>
    </recommendedName>
</protein>
<dbReference type="InterPro" id="IPR036944">
    <property type="entry name" value="PPIase_FKBP_N_sf"/>
</dbReference>
<accession>F4KJY4</accession>
<dbReference type="EC" id="5.2.1.8" evidence="6"/>
<name>F4KJY4_PORAD</name>
<proteinExistence type="inferred from homology"/>
<sequence>MKKSILSLLAVVAMVCTFASCNKTAQKSDTNDELSSMTDSVAMIQGYMTGQQLGQQFMMMAMQGMPVDTVEFLKGFKKGIADTTKFSYYAGQIQGVQTGMGLAKEGIDAKIFAQYLEYALKGDTTKMTMDQETAYNYIQNYYNKKQEIENKEKYGKNIEEGKKAIEDFAKQDNVITTESGIAYRYATKGTGKSPVDGDKVKVTYRGTLVDGTEFDKSEEPIEFGVNQVIPGWTELLKLMKEGDQVIAYIPYNLAYGANGSGASIEPFSTLIFDVTLLEVIPAEKK</sequence>
<dbReference type="RefSeq" id="WP_004331340.1">
    <property type="nucleotide sequence ID" value="NC_015501.1"/>
</dbReference>
<dbReference type="HOGENOM" id="CLU_013615_0_0_10"/>
<evidence type="ECO:0000256" key="5">
    <source>
        <dbReference type="PROSITE-ProRule" id="PRU00277"/>
    </source>
</evidence>
<keyword evidence="3 5" id="KW-0697">Rotamase</keyword>
<dbReference type="GO" id="GO:0003755">
    <property type="term" value="F:peptidyl-prolyl cis-trans isomerase activity"/>
    <property type="evidence" value="ECO:0007669"/>
    <property type="project" value="UniProtKB-UniRule"/>
</dbReference>
<feature type="chain" id="PRO_5003311683" description="Peptidyl-prolyl cis-trans isomerase" evidence="7">
    <location>
        <begin position="20"/>
        <end position="285"/>
    </location>
</feature>
<gene>
    <name evidence="9" type="ordered locus">Poras_0762</name>
</gene>
<keyword evidence="4 5" id="KW-0413">Isomerase</keyword>
<evidence type="ECO:0000256" key="2">
    <source>
        <dbReference type="ARBA" id="ARBA00006577"/>
    </source>
</evidence>
<evidence type="ECO:0000259" key="8">
    <source>
        <dbReference type="PROSITE" id="PS50059"/>
    </source>
</evidence>
<organism evidence="9 10">
    <name type="scientific">Porphyromonas asaccharolytica (strain ATCC 25260 / DSM 20707 / BCRC 10618 / CCUG 7834 / JCM 6326 / LMG 13178 / VPI 4198 / B440)</name>
    <name type="common">Bacteroides asaccharolyticus</name>
    <dbReference type="NCBI Taxonomy" id="879243"/>
    <lineage>
        <taxon>Bacteria</taxon>
        <taxon>Pseudomonadati</taxon>
        <taxon>Bacteroidota</taxon>
        <taxon>Bacteroidia</taxon>
        <taxon>Bacteroidales</taxon>
        <taxon>Porphyromonadaceae</taxon>
        <taxon>Porphyromonas</taxon>
    </lineage>
</organism>
<dbReference type="Pfam" id="PF00254">
    <property type="entry name" value="FKBP_C"/>
    <property type="match status" value="1"/>
</dbReference>
<evidence type="ECO:0000256" key="4">
    <source>
        <dbReference type="ARBA" id="ARBA00023235"/>
    </source>
</evidence>